<evidence type="ECO:0000313" key="2">
    <source>
        <dbReference type="Proteomes" id="UP000292568"/>
    </source>
</evidence>
<comment type="caution">
    <text evidence="1">The sequence shown here is derived from an EMBL/GenBank/DDBJ whole genome shotgun (WGS) entry which is preliminary data.</text>
</comment>
<sequence length="208" mass="23434">MNHCEHCGKIIPTNEGRGRARQYCDATCRQRARREGLKTPPWQMLMETRWVRWKPIERSGKITKMPIQPDGLPASSTDPATWTDYEIAESSHAGVGMGFVLGDGFACIDLDHCYDKRNHLAEWARQFVAIAGDTFIEISPSGDGLHIWGLCEPRKGLKVREGGMNIEAYSQGRYITVTGRPYKTSTRRLADITMLFDLTETIARKAGM</sequence>
<reference evidence="1 2" key="1">
    <citation type="submission" date="2018-12" db="EMBL/GenBank/DDBJ databases">
        <title>Unveiling genomic diversity among members of the Bifidobacterium pseudolongum species, a widely distributed gut commensal of the animal kingdom.</title>
        <authorList>
            <person name="Lugli G.A."/>
            <person name="Duranti S."/>
            <person name="Albert K."/>
            <person name="Mancabelli L."/>
            <person name="Napoli S."/>
            <person name="Viappiani A."/>
            <person name="Anzalone R."/>
            <person name="Longhi G."/>
            <person name="Milani C."/>
            <person name="Turroni F."/>
            <person name="Alessandri G."/>
            <person name="Sela D.A."/>
            <person name="Van Sinderen D."/>
            <person name="Ventura M."/>
        </authorList>
    </citation>
    <scope>NUCLEOTIDE SEQUENCE [LARGE SCALE GENOMIC DNA]</scope>
    <source>
        <strain evidence="1 2">2093B</strain>
    </source>
</reference>
<name>A0A4Q5A2P1_9BIFI</name>
<dbReference type="Proteomes" id="UP000292568">
    <property type="component" value="Unassembled WGS sequence"/>
</dbReference>
<protein>
    <recommendedName>
        <fullName evidence="3">DNA primase</fullName>
    </recommendedName>
</protein>
<organism evidence="1 2">
    <name type="scientific">Bifidobacterium pseudolongum subsp. globosum</name>
    <dbReference type="NCBI Taxonomy" id="1690"/>
    <lineage>
        <taxon>Bacteria</taxon>
        <taxon>Bacillati</taxon>
        <taxon>Actinomycetota</taxon>
        <taxon>Actinomycetes</taxon>
        <taxon>Bifidobacteriales</taxon>
        <taxon>Bifidobacteriaceae</taxon>
        <taxon>Bifidobacterium</taxon>
    </lineage>
</organism>
<gene>
    <name evidence="1" type="ORF">PG2093B_0089</name>
</gene>
<evidence type="ECO:0008006" key="3">
    <source>
        <dbReference type="Google" id="ProtNLM"/>
    </source>
</evidence>
<dbReference type="RefSeq" id="WP_129896662.1">
    <property type="nucleotide sequence ID" value="NZ_RYUH01000003.1"/>
</dbReference>
<accession>A0A4Q5A2P1</accession>
<dbReference type="EMBL" id="RYUH01000003">
    <property type="protein sequence ID" value="RYQ12513.1"/>
    <property type="molecule type" value="Genomic_DNA"/>
</dbReference>
<proteinExistence type="predicted"/>
<evidence type="ECO:0000313" key="1">
    <source>
        <dbReference type="EMBL" id="RYQ12513.1"/>
    </source>
</evidence>
<dbReference type="AlphaFoldDB" id="A0A4Q5A2P1"/>